<evidence type="ECO:0000313" key="4">
    <source>
        <dbReference type="Proteomes" id="UP001521150"/>
    </source>
</evidence>
<proteinExistence type="predicted"/>
<name>A0ABS8ZTJ9_9PSEU</name>
<feature type="chain" id="PRO_5046668125" description="Lipoprotein" evidence="2">
    <location>
        <begin position="25"/>
        <end position="295"/>
    </location>
</feature>
<evidence type="ECO:0008006" key="5">
    <source>
        <dbReference type="Google" id="ProtNLM"/>
    </source>
</evidence>
<dbReference type="EMBL" id="JAJVCN010000004">
    <property type="protein sequence ID" value="MCE7011039.1"/>
    <property type="molecule type" value="Genomic_DNA"/>
</dbReference>
<sequence>MRVVVPLLSVIVLAGCAAQTQNQAAPGPASTPQVQQQQQSKEDQEKARLENLIADCMKAQGFEYIARPRSADNTAEVQEKNVGGRDPSMVPYETLKTYRQKYGFGVYSRDVFPTDPAVGNSPPPPPDPNQAIRDKLDPAQRDAYDKALGGGLLTAENGKKFRGEDGCTTKAAMQVYPPQTQAPPDPAKQAEFKQLLQRFQTDPQLLNASQAYGTCLRQAGFQVASTKPGVIESTMQQTFLKERSEKPDTIDANTAQQGLQREIQAALKDLDCGKEYERLAKPLVEKMLSSDGGNG</sequence>
<dbReference type="PROSITE" id="PS51257">
    <property type="entry name" value="PROKAR_LIPOPROTEIN"/>
    <property type="match status" value="1"/>
</dbReference>
<evidence type="ECO:0000313" key="3">
    <source>
        <dbReference type="EMBL" id="MCE7011039.1"/>
    </source>
</evidence>
<organism evidence="3 4">
    <name type="scientific">Kibdelosporangium philippinense</name>
    <dbReference type="NCBI Taxonomy" id="211113"/>
    <lineage>
        <taxon>Bacteria</taxon>
        <taxon>Bacillati</taxon>
        <taxon>Actinomycetota</taxon>
        <taxon>Actinomycetes</taxon>
        <taxon>Pseudonocardiales</taxon>
        <taxon>Pseudonocardiaceae</taxon>
        <taxon>Kibdelosporangium</taxon>
    </lineage>
</organism>
<protein>
    <recommendedName>
        <fullName evidence="5">Lipoprotein</fullName>
    </recommendedName>
</protein>
<keyword evidence="2" id="KW-0732">Signal</keyword>
<evidence type="ECO:0000256" key="2">
    <source>
        <dbReference type="SAM" id="SignalP"/>
    </source>
</evidence>
<dbReference type="RefSeq" id="WP_233733353.1">
    <property type="nucleotide sequence ID" value="NZ_JAJVCN010000004.1"/>
</dbReference>
<dbReference type="Proteomes" id="UP001521150">
    <property type="component" value="Unassembled WGS sequence"/>
</dbReference>
<evidence type="ECO:0000256" key="1">
    <source>
        <dbReference type="SAM" id="MobiDB-lite"/>
    </source>
</evidence>
<feature type="signal peptide" evidence="2">
    <location>
        <begin position="1"/>
        <end position="24"/>
    </location>
</feature>
<reference evidence="3 4" key="1">
    <citation type="submission" date="2021-12" db="EMBL/GenBank/DDBJ databases">
        <title>Genome sequence of Kibdelosporangium philippinense ATCC 49844.</title>
        <authorList>
            <person name="Fedorov E.A."/>
            <person name="Omeragic M."/>
            <person name="Shalygina K.F."/>
            <person name="Maclea K.S."/>
        </authorList>
    </citation>
    <scope>NUCLEOTIDE SEQUENCE [LARGE SCALE GENOMIC DNA]</scope>
    <source>
        <strain evidence="3 4">ATCC 49844</strain>
    </source>
</reference>
<keyword evidence="4" id="KW-1185">Reference proteome</keyword>
<comment type="caution">
    <text evidence="3">The sequence shown here is derived from an EMBL/GenBank/DDBJ whole genome shotgun (WGS) entry which is preliminary data.</text>
</comment>
<gene>
    <name evidence="3" type="ORF">LWC34_50785</name>
</gene>
<accession>A0ABS8ZTJ9</accession>
<feature type="region of interest" description="Disordered" evidence="1">
    <location>
        <begin position="22"/>
        <end position="45"/>
    </location>
</feature>